<sequence length="267" mass="28991">MLLKFRQSTKPGTKHSACYGLCRVDRRRRHRECFVAFTLGVKQLIVDVDKMDSTEPPYNEARFGESRRKSSPTSRRSATTQPPSLSCPSPDGTEITCWNRPPRSQEGKADGKCPTDKPLHLPPGTGTGVNKPGIAIVFVPANLTADVKSVEMHEEALPEAVPRDNVKNVSIKKLRRGTANSPPRSSCTPLTILASSAKSRRRRGTSEAKSPTDDVDALATLAALTSSLVETASGLEKGKKVRSRSLDRFHVGNVPHPGDFVLGLPAF</sequence>
<evidence type="ECO:0000313" key="4">
    <source>
        <dbReference type="EMBL" id="EDS29752.1"/>
    </source>
</evidence>
<dbReference type="GO" id="GO:0003746">
    <property type="term" value="F:translation elongation factor activity"/>
    <property type="evidence" value="ECO:0007669"/>
    <property type="project" value="UniProtKB-KW"/>
</dbReference>
<dbReference type="AlphaFoldDB" id="B0XIX0"/>
<accession>B0XIX0</accession>
<dbReference type="GO" id="GO:0005525">
    <property type="term" value="F:GTP binding"/>
    <property type="evidence" value="ECO:0007669"/>
    <property type="project" value="UniProtKB-KW"/>
</dbReference>
<keyword evidence="4" id="KW-0648">Protein biosynthesis</keyword>
<feature type="region of interest" description="Disordered" evidence="3">
    <location>
        <begin position="52"/>
        <end position="130"/>
    </location>
</feature>
<dbReference type="PANTHER" id="PTHR23115">
    <property type="entry name" value="TRANSLATION FACTOR"/>
    <property type="match status" value="1"/>
</dbReference>
<proteinExistence type="predicted"/>
<dbReference type="eggNOG" id="KOG0052">
    <property type="taxonomic scope" value="Eukaryota"/>
</dbReference>
<feature type="region of interest" description="Disordered" evidence="3">
    <location>
        <begin position="173"/>
        <end position="213"/>
    </location>
</feature>
<dbReference type="Proteomes" id="UP000002320">
    <property type="component" value="Unassembled WGS sequence"/>
</dbReference>
<keyword evidence="6" id="KW-1185">Reference proteome</keyword>
<evidence type="ECO:0000256" key="1">
    <source>
        <dbReference type="ARBA" id="ARBA00022741"/>
    </source>
</evidence>
<dbReference type="STRING" id="7176.B0XIX0"/>
<reference evidence="5" key="2">
    <citation type="submission" date="2020-05" db="UniProtKB">
        <authorList>
            <consortium name="EnsemblMetazoa"/>
        </authorList>
    </citation>
    <scope>IDENTIFICATION</scope>
    <source>
        <strain evidence="5">JHB</strain>
    </source>
</reference>
<feature type="compositionally biased region" description="Basic and acidic residues" evidence="3">
    <location>
        <begin position="103"/>
        <end position="119"/>
    </location>
</feature>
<name>B0XIX0_CULQU</name>
<evidence type="ECO:0000256" key="3">
    <source>
        <dbReference type="SAM" id="MobiDB-lite"/>
    </source>
</evidence>
<evidence type="ECO:0000256" key="2">
    <source>
        <dbReference type="ARBA" id="ARBA00023134"/>
    </source>
</evidence>
<dbReference type="SUPFAM" id="SSF50447">
    <property type="entry name" value="Translation proteins"/>
    <property type="match status" value="1"/>
</dbReference>
<dbReference type="VEuPathDB" id="VectorBase:CPIJ019448"/>
<keyword evidence="2" id="KW-0342">GTP-binding</keyword>
<dbReference type="InterPro" id="IPR050100">
    <property type="entry name" value="TRAFAC_GTPase_members"/>
</dbReference>
<evidence type="ECO:0000313" key="5">
    <source>
        <dbReference type="EnsemblMetazoa" id="CPIJ019448-PA"/>
    </source>
</evidence>
<protein>
    <submittedName>
        <fullName evidence="4 5">Elongation factor 1-alpha 2</fullName>
    </submittedName>
</protein>
<dbReference type="InParanoid" id="B0XIX0"/>
<reference evidence="4" key="1">
    <citation type="submission" date="2007-03" db="EMBL/GenBank/DDBJ databases">
        <title>Annotation of Culex pipiens quinquefasciatus.</title>
        <authorList>
            <consortium name="The Broad Institute Genome Sequencing Platform"/>
            <person name="Atkinson P.W."/>
            <person name="Hemingway J."/>
            <person name="Christensen B.M."/>
            <person name="Higgs S."/>
            <person name="Kodira C."/>
            <person name="Hannick L."/>
            <person name="Megy K."/>
            <person name="O'Leary S."/>
            <person name="Pearson M."/>
            <person name="Haas B.J."/>
            <person name="Mauceli E."/>
            <person name="Wortman J.R."/>
            <person name="Lee N.H."/>
            <person name="Guigo R."/>
            <person name="Stanke M."/>
            <person name="Alvarado L."/>
            <person name="Amedeo P."/>
            <person name="Antoine C.H."/>
            <person name="Arensburger P."/>
            <person name="Bidwell S.L."/>
            <person name="Crawford M."/>
            <person name="Camaro F."/>
            <person name="Devon K."/>
            <person name="Engels R."/>
            <person name="Hammond M."/>
            <person name="Howarth C."/>
            <person name="Koehrsen M."/>
            <person name="Lawson D."/>
            <person name="Montgomery P."/>
            <person name="Nene V."/>
            <person name="Nusbaum C."/>
            <person name="Puiu D."/>
            <person name="Romero-Severson J."/>
            <person name="Severson D.W."/>
            <person name="Shumway M."/>
            <person name="Sisk P."/>
            <person name="Stolte C."/>
            <person name="Zeng Q."/>
            <person name="Eisenstadt E."/>
            <person name="Fraser-Liggett C."/>
            <person name="Strausberg R."/>
            <person name="Galagan J."/>
            <person name="Birren B."/>
            <person name="Collins F.H."/>
        </authorList>
    </citation>
    <scope>NUCLEOTIDE SEQUENCE [LARGE SCALE GENOMIC DNA]</scope>
    <source>
        <strain evidence="4">JHB</strain>
    </source>
</reference>
<dbReference type="KEGG" id="cqu:CpipJ_CPIJ019448"/>
<gene>
    <name evidence="5" type="primary">6053527</name>
    <name evidence="4" type="ORF">CpipJ_CPIJ019448</name>
</gene>
<dbReference type="EnsemblMetazoa" id="CPIJ019448-RA">
    <property type="protein sequence ID" value="CPIJ019448-PA"/>
    <property type="gene ID" value="CPIJ019448"/>
</dbReference>
<dbReference type="OrthoDB" id="342024at2759"/>
<dbReference type="HOGENOM" id="CLU_1042991_0_0_1"/>
<evidence type="ECO:0000313" key="6">
    <source>
        <dbReference type="Proteomes" id="UP000002320"/>
    </source>
</evidence>
<keyword evidence="1" id="KW-0547">Nucleotide-binding</keyword>
<dbReference type="EMBL" id="DS233398">
    <property type="protein sequence ID" value="EDS29752.1"/>
    <property type="molecule type" value="Genomic_DNA"/>
</dbReference>
<dbReference type="InterPro" id="IPR009000">
    <property type="entry name" value="Transl_B-barrel_sf"/>
</dbReference>
<dbReference type="Gene3D" id="2.40.30.10">
    <property type="entry name" value="Translation factors"/>
    <property type="match status" value="1"/>
</dbReference>
<dbReference type="VEuPathDB" id="VectorBase:CQUJHB006650"/>
<feature type="compositionally biased region" description="Polar residues" evidence="3">
    <location>
        <begin position="178"/>
        <end position="197"/>
    </location>
</feature>
<keyword evidence="4" id="KW-0251">Elongation factor</keyword>
<organism>
    <name type="scientific">Culex quinquefasciatus</name>
    <name type="common">Southern house mosquito</name>
    <name type="synonym">Culex pungens</name>
    <dbReference type="NCBI Taxonomy" id="7176"/>
    <lineage>
        <taxon>Eukaryota</taxon>
        <taxon>Metazoa</taxon>
        <taxon>Ecdysozoa</taxon>
        <taxon>Arthropoda</taxon>
        <taxon>Hexapoda</taxon>
        <taxon>Insecta</taxon>
        <taxon>Pterygota</taxon>
        <taxon>Neoptera</taxon>
        <taxon>Endopterygota</taxon>
        <taxon>Diptera</taxon>
        <taxon>Nematocera</taxon>
        <taxon>Culicoidea</taxon>
        <taxon>Culicidae</taxon>
        <taxon>Culicinae</taxon>
        <taxon>Culicini</taxon>
        <taxon>Culex</taxon>
        <taxon>Culex</taxon>
    </lineage>
</organism>
<feature type="compositionally biased region" description="Low complexity" evidence="3">
    <location>
        <begin position="71"/>
        <end position="84"/>
    </location>
</feature>